<dbReference type="InterPro" id="IPR029021">
    <property type="entry name" value="Prot-tyrosine_phosphatase-like"/>
</dbReference>
<gene>
    <name evidence="2" type="ORF">CVS27_16015</name>
</gene>
<dbReference type="OrthoDB" id="2629679at2"/>
<keyword evidence="3" id="KW-1185">Reference proteome</keyword>
<organism evidence="2 3">
    <name type="scientific">Arthrobacter glacialis</name>
    <dbReference type="NCBI Taxonomy" id="1664"/>
    <lineage>
        <taxon>Bacteria</taxon>
        <taxon>Bacillati</taxon>
        <taxon>Actinomycetota</taxon>
        <taxon>Actinomycetes</taxon>
        <taxon>Micrococcales</taxon>
        <taxon>Micrococcaceae</taxon>
        <taxon>Arthrobacter</taxon>
    </lineage>
</organism>
<proteinExistence type="predicted"/>
<comment type="caution">
    <text evidence="2">The sequence shown here is derived from an EMBL/GenBank/DDBJ whole genome shotgun (WGS) entry which is preliminary data.</text>
</comment>
<protein>
    <submittedName>
        <fullName evidence="2">Protein phosphatase</fullName>
    </submittedName>
</protein>
<dbReference type="PROSITE" id="PS50056">
    <property type="entry name" value="TYR_PHOSPHATASE_2"/>
    <property type="match status" value="1"/>
</dbReference>
<evidence type="ECO:0000313" key="3">
    <source>
        <dbReference type="Proteomes" id="UP000237061"/>
    </source>
</evidence>
<dbReference type="GO" id="GO:0004725">
    <property type="term" value="F:protein tyrosine phosphatase activity"/>
    <property type="evidence" value="ECO:0007669"/>
    <property type="project" value="InterPro"/>
</dbReference>
<evidence type="ECO:0000313" key="2">
    <source>
        <dbReference type="EMBL" id="POH72392.1"/>
    </source>
</evidence>
<dbReference type="RefSeq" id="WP_103466848.1">
    <property type="nucleotide sequence ID" value="NZ_PPXB01000016.1"/>
</dbReference>
<dbReference type="AlphaFoldDB" id="A0A2S3ZTT6"/>
<name>A0A2S3ZTT6_ARTGL</name>
<dbReference type="Pfam" id="PF00102">
    <property type="entry name" value="Y_phosphatase"/>
    <property type="match status" value="1"/>
</dbReference>
<dbReference type="InterPro" id="IPR000242">
    <property type="entry name" value="PTP_cat"/>
</dbReference>
<dbReference type="SMART" id="SM00404">
    <property type="entry name" value="PTPc_motif"/>
    <property type="match status" value="1"/>
</dbReference>
<dbReference type="InterPro" id="IPR003595">
    <property type="entry name" value="Tyr_Pase_cat"/>
</dbReference>
<evidence type="ECO:0000259" key="1">
    <source>
        <dbReference type="PROSITE" id="PS50056"/>
    </source>
</evidence>
<dbReference type="Proteomes" id="UP000237061">
    <property type="component" value="Unassembled WGS sequence"/>
</dbReference>
<reference evidence="2 3" key="1">
    <citation type="submission" date="2018-01" db="EMBL/GenBank/DDBJ databases">
        <title>Arthrobacter sp. nov., from glaciers in China.</title>
        <authorList>
            <person name="Liu Q."/>
            <person name="Xin Y.-H."/>
        </authorList>
    </citation>
    <scope>NUCLEOTIDE SEQUENCE [LARGE SCALE GENOMIC DNA]</scope>
    <source>
        <strain evidence="2 3">HLT2-12-2</strain>
    </source>
</reference>
<dbReference type="Gene3D" id="3.90.190.10">
    <property type="entry name" value="Protein tyrosine phosphatase superfamily"/>
    <property type="match status" value="1"/>
</dbReference>
<sequence>MNTWSDQASVVEFPDGRRIRGASLRESRRTTEHSDFTVYLLGRAPSHPLGDYHWVKWRDFGVPASSADAVGTLQEAFERSTGERVEIVCRGGVGRTGTALALLAMMAGIAGTDAMDWVREHYHPHAVETPGQRRWLRQVATLL</sequence>
<dbReference type="InterPro" id="IPR000387">
    <property type="entry name" value="Tyr_Pase_dom"/>
</dbReference>
<accession>A0A2S3ZTT6</accession>
<dbReference type="SUPFAM" id="SSF52799">
    <property type="entry name" value="(Phosphotyrosine protein) phosphatases II"/>
    <property type="match status" value="1"/>
</dbReference>
<feature type="domain" description="Tyrosine specific protein phosphatases" evidence="1">
    <location>
        <begin position="64"/>
        <end position="121"/>
    </location>
</feature>
<dbReference type="EMBL" id="PPXC01000014">
    <property type="protein sequence ID" value="POH72392.1"/>
    <property type="molecule type" value="Genomic_DNA"/>
</dbReference>